<name>A0A061EZC3_THECC</name>
<dbReference type="InParanoid" id="A0A061EZC3"/>
<dbReference type="HOGENOM" id="CLU_2487930_0_0_1"/>
<dbReference type="Proteomes" id="UP000026915">
    <property type="component" value="Chromosome 5"/>
</dbReference>
<gene>
    <name evidence="2" type="ORF">TCM_025386</name>
</gene>
<evidence type="ECO:0000256" key="1">
    <source>
        <dbReference type="SAM" id="Phobius"/>
    </source>
</evidence>
<keyword evidence="1" id="KW-0812">Transmembrane</keyword>
<keyword evidence="1" id="KW-0472">Membrane</keyword>
<evidence type="ECO:0000313" key="2">
    <source>
        <dbReference type="EMBL" id="EOY10018.1"/>
    </source>
</evidence>
<dbReference type="AlphaFoldDB" id="A0A061EZC3"/>
<proteinExistence type="predicted"/>
<sequence length="87" mass="10131">MAQWCLWKYVNSKSYSMVMSGLCPSIPFLFVGIISENLSYVLRYTSVATVMLHQKQMKRWLYGTLSCLLKTKFTPAYCIEVDDFIEI</sequence>
<reference evidence="2 3" key="1">
    <citation type="journal article" date="2013" name="Genome Biol.">
        <title>The genome sequence of the most widely cultivated cacao type and its use to identify candidate genes regulating pod color.</title>
        <authorList>
            <person name="Motamayor J.C."/>
            <person name="Mockaitis K."/>
            <person name="Schmutz J."/>
            <person name="Haiminen N."/>
            <person name="Iii D.L."/>
            <person name="Cornejo O."/>
            <person name="Findley S.D."/>
            <person name="Zheng P."/>
            <person name="Utro F."/>
            <person name="Royaert S."/>
            <person name="Saski C."/>
            <person name="Jenkins J."/>
            <person name="Podicheti R."/>
            <person name="Zhao M."/>
            <person name="Scheffler B.E."/>
            <person name="Stack J.C."/>
            <person name="Feltus F.A."/>
            <person name="Mustiga G.M."/>
            <person name="Amores F."/>
            <person name="Phillips W."/>
            <person name="Marelli J.P."/>
            <person name="May G.D."/>
            <person name="Shapiro H."/>
            <person name="Ma J."/>
            <person name="Bustamante C.D."/>
            <person name="Schnell R.J."/>
            <person name="Main D."/>
            <person name="Gilbert D."/>
            <person name="Parida L."/>
            <person name="Kuhn D.N."/>
        </authorList>
    </citation>
    <scope>NUCLEOTIDE SEQUENCE [LARGE SCALE GENOMIC DNA]</scope>
    <source>
        <strain evidence="3">cv. Matina 1-6</strain>
    </source>
</reference>
<keyword evidence="1" id="KW-1133">Transmembrane helix</keyword>
<dbReference type="Gramene" id="EOY10018">
    <property type="protein sequence ID" value="EOY10018"/>
    <property type="gene ID" value="TCM_025386"/>
</dbReference>
<protein>
    <submittedName>
        <fullName evidence="2">Uncharacterized protein</fullName>
    </submittedName>
</protein>
<evidence type="ECO:0000313" key="3">
    <source>
        <dbReference type="Proteomes" id="UP000026915"/>
    </source>
</evidence>
<accession>A0A061EZC3</accession>
<dbReference type="EMBL" id="CM001883">
    <property type="protein sequence ID" value="EOY10018.1"/>
    <property type="molecule type" value="Genomic_DNA"/>
</dbReference>
<feature type="transmembrane region" description="Helical" evidence="1">
    <location>
        <begin position="15"/>
        <end position="34"/>
    </location>
</feature>
<keyword evidence="3" id="KW-1185">Reference proteome</keyword>
<organism evidence="2 3">
    <name type="scientific">Theobroma cacao</name>
    <name type="common">Cacao</name>
    <name type="synonym">Cocoa</name>
    <dbReference type="NCBI Taxonomy" id="3641"/>
    <lineage>
        <taxon>Eukaryota</taxon>
        <taxon>Viridiplantae</taxon>
        <taxon>Streptophyta</taxon>
        <taxon>Embryophyta</taxon>
        <taxon>Tracheophyta</taxon>
        <taxon>Spermatophyta</taxon>
        <taxon>Magnoliopsida</taxon>
        <taxon>eudicotyledons</taxon>
        <taxon>Gunneridae</taxon>
        <taxon>Pentapetalae</taxon>
        <taxon>rosids</taxon>
        <taxon>malvids</taxon>
        <taxon>Malvales</taxon>
        <taxon>Malvaceae</taxon>
        <taxon>Byttnerioideae</taxon>
        <taxon>Theobroma</taxon>
    </lineage>
</organism>